<proteinExistence type="predicted"/>
<dbReference type="EMBL" id="CAJMWZ010006691">
    <property type="protein sequence ID" value="CAE6526319.1"/>
    <property type="molecule type" value="Genomic_DNA"/>
</dbReference>
<evidence type="ECO:0000313" key="3">
    <source>
        <dbReference type="Proteomes" id="UP000663850"/>
    </source>
</evidence>
<feature type="region of interest" description="Disordered" evidence="1">
    <location>
        <begin position="123"/>
        <end position="201"/>
    </location>
</feature>
<reference evidence="2" key="1">
    <citation type="submission" date="2021-01" db="EMBL/GenBank/DDBJ databases">
        <authorList>
            <person name="Kaushik A."/>
        </authorList>
    </citation>
    <scope>NUCLEOTIDE SEQUENCE</scope>
    <source>
        <strain evidence="2">Type strain: AG8-Rh-89/</strain>
    </source>
</reference>
<sequence length="268" mass="28800">MHYIDLSPVRTFASDESPTTYEDSASSEGVPTPLEGPQSHSNFLGHSAGSPLSINIPNIITPPLIGTPFLTDSASLFEYPFPVSSRPPLSSASSTSSVTSISGPPSSATLDKHSSHLFARLSSRVGPLGHRRTSSHGGLSPIPIPPRLRKLSGGHIFDESTPKQHDIPTPRFDLSPRPDHQSGNLQGRAETLPSRDKVAARPNYSLQIRACSGMMPGNKLGPALSSTPRTCMDVPIINRHRSMPAVLTDSDDEHDYISAGEEPTRLRF</sequence>
<evidence type="ECO:0000256" key="1">
    <source>
        <dbReference type="SAM" id="MobiDB-lite"/>
    </source>
</evidence>
<feature type="region of interest" description="Disordered" evidence="1">
    <location>
        <begin position="13"/>
        <end position="46"/>
    </location>
</feature>
<feature type="region of interest" description="Disordered" evidence="1">
    <location>
        <begin position="88"/>
        <end position="111"/>
    </location>
</feature>
<dbReference type="AlphaFoldDB" id="A0A8H3DDV2"/>
<accession>A0A8H3DDV2</accession>
<feature type="compositionally biased region" description="Polar residues" evidence="1">
    <location>
        <begin position="14"/>
        <end position="29"/>
    </location>
</feature>
<gene>
    <name evidence="2" type="ORF">RDB_LOCUS124405</name>
</gene>
<name>A0A8H3DDV2_9AGAM</name>
<organism evidence="2 3">
    <name type="scientific">Rhizoctonia solani</name>
    <dbReference type="NCBI Taxonomy" id="456999"/>
    <lineage>
        <taxon>Eukaryota</taxon>
        <taxon>Fungi</taxon>
        <taxon>Dikarya</taxon>
        <taxon>Basidiomycota</taxon>
        <taxon>Agaricomycotina</taxon>
        <taxon>Agaricomycetes</taxon>
        <taxon>Cantharellales</taxon>
        <taxon>Ceratobasidiaceae</taxon>
        <taxon>Rhizoctonia</taxon>
    </lineage>
</organism>
<comment type="caution">
    <text evidence="2">The sequence shown here is derived from an EMBL/GenBank/DDBJ whole genome shotgun (WGS) entry which is preliminary data.</text>
</comment>
<protein>
    <submittedName>
        <fullName evidence="2">Uncharacterized protein</fullName>
    </submittedName>
</protein>
<dbReference type="Proteomes" id="UP000663850">
    <property type="component" value="Unassembled WGS sequence"/>
</dbReference>
<feature type="compositionally biased region" description="Low complexity" evidence="1">
    <location>
        <begin position="88"/>
        <end position="107"/>
    </location>
</feature>
<evidence type="ECO:0000313" key="2">
    <source>
        <dbReference type="EMBL" id="CAE6526319.1"/>
    </source>
</evidence>
<feature type="compositionally biased region" description="Basic and acidic residues" evidence="1">
    <location>
        <begin position="156"/>
        <end position="180"/>
    </location>
</feature>